<evidence type="ECO:0000313" key="3">
    <source>
        <dbReference type="Proteomes" id="UP000777438"/>
    </source>
</evidence>
<evidence type="ECO:0000256" key="1">
    <source>
        <dbReference type="SAM" id="MobiDB-lite"/>
    </source>
</evidence>
<comment type="caution">
    <text evidence="2">The sequence shown here is derived from an EMBL/GenBank/DDBJ whole genome shotgun (WGS) entry which is preliminary data.</text>
</comment>
<dbReference type="Proteomes" id="UP000777438">
    <property type="component" value="Unassembled WGS sequence"/>
</dbReference>
<dbReference type="AlphaFoldDB" id="A0A9P8W206"/>
<feature type="region of interest" description="Disordered" evidence="1">
    <location>
        <begin position="445"/>
        <end position="472"/>
    </location>
</feature>
<proteinExistence type="predicted"/>
<feature type="region of interest" description="Disordered" evidence="1">
    <location>
        <begin position="176"/>
        <end position="206"/>
    </location>
</feature>
<evidence type="ECO:0000313" key="2">
    <source>
        <dbReference type="EMBL" id="KAH6888163.1"/>
    </source>
</evidence>
<gene>
    <name evidence="2" type="ORF">B0T10DRAFT_69890</name>
</gene>
<feature type="compositionally biased region" description="Basic residues" evidence="1">
    <location>
        <begin position="94"/>
        <end position="104"/>
    </location>
</feature>
<organism evidence="2 3">
    <name type="scientific">Thelonectria olida</name>
    <dbReference type="NCBI Taxonomy" id="1576542"/>
    <lineage>
        <taxon>Eukaryota</taxon>
        <taxon>Fungi</taxon>
        <taxon>Dikarya</taxon>
        <taxon>Ascomycota</taxon>
        <taxon>Pezizomycotina</taxon>
        <taxon>Sordariomycetes</taxon>
        <taxon>Hypocreomycetidae</taxon>
        <taxon>Hypocreales</taxon>
        <taxon>Nectriaceae</taxon>
        <taxon>Thelonectria</taxon>
    </lineage>
</organism>
<sequence length="538" mass="59789">MILSRGKSFPGGLHAVTFLCPPNIVGLAYVVFTLKNECSQVVDHEICIIDEEKRKRIGPAGVPVAVHDPAGTTMESNTPSMPQAKHPHGGQAKGKGKGTKKGKAKPNEATEKKVMAKEATGNEVEQNEVQQARAQAQQGVAQQIEFQQVHVQQVAAQHIEAQHIAAQQIQAQQINTQQAKARQNEAKKNEAKKNEPKQSESKQNEVIQPQQLEFIYANQMQLEYSEAQLPQQPENTPLLPMAFPPLGAATPCNTPYESPYPAYHVENSPIVAQPIECPPVNFTAPYNTPYEFQYPNYSVGDPCVIAQPIECPPVHVTVPCNPVYEYRYPNYTVDNSSVIAQPMDFSAFDDATTSDFAFDPPSPTSSVESSREMIIQPPWNDAVYRVIDKFLWQRRDILWNEVGEALPEDLVRHWPTMNSRWYGRKRALEKKNAVRDLSCLFKNAETRRRARRGRPRPIPGSPKARSMANSPVDTGFQDLVASTLLESPVSMAEQLTLDSLPYRPLPSVDGFPVGIPMPMPMPTPVFINETGGAFLGNY</sequence>
<keyword evidence="3" id="KW-1185">Reference proteome</keyword>
<feature type="compositionally biased region" description="Basic and acidic residues" evidence="1">
    <location>
        <begin position="182"/>
        <end position="203"/>
    </location>
</feature>
<protein>
    <submittedName>
        <fullName evidence="2">Uncharacterized protein</fullName>
    </submittedName>
</protein>
<accession>A0A9P8W206</accession>
<name>A0A9P8W206_9HYPO</name>
<feature type="region of interest" description="Disordered" evidence="1">
    <location>
        <begin position="71"/>
        <end position="113"/>
    </location>
</feature>
<reference evidence="2 3" key="1">
    <citation type="journal article" date="2021" name="Nat. Commun.">
        <title>Genetic determinants of endophytism in the Arabidopsis root mycobiome.</title>
        <authorList>
            <person name="Mesny F."/>
            <person name="Miyauchi S."/>
            <person name="Thiergart T."/>
            <person name="Pickel B."/>
            <person name="Atanasova L."/>
            <person name="Karlsson M."/>
            <person name="Huettel B."/>
            <person name="Barry K.W."/>
            <person name="Haridas S."/>
            <person name="Chen C."/>
            <person name="Bauer D."/>
            <person name="Andreopoulos W."/>
            <person name="Pangilinan J."/>
            <person name="LaButti K."/>
            <person name="Riley R."/>
            <person name="Lipzen A."/>
            <person name="Clum A."/>
            <person name="Drula E."/>
            <person name="Henrissat B."/>
            <person name="Kohler A."/>
            <person name="Grigoriev I.V."/>
            <person name="Martin F.M."/>
            <person name="Hacquard S."/>
        </authorList>
    </citation>
    <scope>NUCLEOTIDE SEQUENCE [LARGE SCALE GENOMIC DNA]</scope>
    <source>
        <strain evidence="2 3">MPI-CAGE-CH-0241</strain>
    </source>
</reference>
<dbReference type="EMBL" id="JAGPYM010000013">
    <property type="protein sequence ID" value="KAH6888163.1"/>
    <property type="molecule type" value="Genomic_DNA"/>
</dbReference>